<gene>
    <name evidence="1" type="ORF">H5P27_17050</name>
</gene>
<evidence type="ECO:0000313" key="2">
    <source>
        <dbReference type="Proteomes" id="UP000526501"/>
    </source>
</evidence>
<keyword evidence="2" id="KW-1185">Reference proteome</keyword>
<dbReference type="PANTHER" id="PTHR35399">
    <property type="entry name" value="SLR8030 PROTEIN"/>
    <property type="match status" value="1"/>
</dbReference>
<evidence type="ECO:0000313" key="1">
    <source>
        <dbReference type="EMBL" id="MBC2607764.1"/>
    </source>
</evidence>
<name>A0A7X1B9E2_9BACT</name>
<comment type="caution">
    <text evidence="1">The sequence shown here is derived from an EMBL/GenBank/DDBJ whole genome shotgun (WGS) entry which is preliminary data.</text>
</comment>
<reference evidence="1 2" key="1">
    <citation type="submission" date="2020-07" db="EMBL/GenBank/DDBJ databases">
        <authorList>
            <person name="Feng X."/>
        </authorList>
    </citation>
    <scope>NUCLEOTIDE SEQUENCE [LARGE SCALE GENOMIC DNA]</scope>
    <source>
        <strain evidence="1 2">JCM23202</strain>
    </source>
</reference>
<dbReference type="RefSeq" id="WP_185661630.1">
    <property type="nucleotide sequence ID" value="NZ_CAWPOO010000013.1"/>
</dbReference>
<dbReference type="InterPro" id="IPR008557">
    <property type="entry name" value="PhoX"/>
</dbReference>
<dbReference type="Proteomes" id="UP000526501">
    <property type="component" value="Unassembled WGS sequence"/>
</dbReference>
<dbReference type="AlphaFoldDB" id="A0A7X1B9E2"/>
<sequence length="464" mass="50555">MKPNSRREFIKNTALSLGFIGLQVYVTGCAKGSGSAKARVGYGPLTGGPDELLKLPKGFSYTSFSKTGELMDDGLAVPGDHDGMAAFPLDEDRVILVRNHELDPNEQAKSPFFGNREKIPQYLEKQYDPAHGSGDCCGGTTTLIYNLKTQSLEQHSLSLAGTIRNCSGGPTPWGTWLTCEEDVSKAGETLEKDHGYVFEVPATAEIGLALPVPIKPMGRFYREAVAVAPETGIVYQTEDRLDSLIYRYIPNTPGKLHNGGRTQALAIVGKPSSDTRNWPDVEAEQFPINSEVSVEWIDMEDIDNPEDDLRRRGFEAGAARFARGEGIFYIDGSVYFACTNGGAKQYGQIFKYTPSPLEGTEREAEAPGKLELYIESHDKELMQACDNMTVAPWGDIIICEDCGLESSIVGITPEGEIYHIAHAIIDSEFAGCTFSPDGSTLFVNIQSNPGQTLAITGPWREDAS</sequence>
<dbReference type="EMBL" id="JACHVC010000013">
    <property type="protein sequence ID" value="MBC2607764.1"/>
    <property type="molecule type" value="Genomic_DNA"/>
</dbReference>
<organism evidence="1 2">
    <name type="scientific">Pelagicoccus albus</name>
    <dbReference type="NCBI Taxonomy" id="415222"/>
    <lineage>
        <taxon>Bacteria</taxon>
        <taxon>Pseudomonadati</taxon>
        <taxon>Verrucomicrobiota</taxon>
        <taxon>Opitutia</taxon>
        <taxon>Puniceicoccales</taxon>
        <taxon>Pelagicoccaceae</taxon>
        <taxon>Pelagicoccus</taxon>
    </lineage>
</organism>
<accession>A0A7X1B9E2</accession>
<protein>
    <submittedName>
        <fullName evidence="1">DUF839 domain-containing protein</fullName>
    </submittedName>
</protein>
<proteinExistence type="predicted"/>
<dbReference type="Pfam" id="PF05787">
    <property type="entry name" value="PhoX"/>
    <property type="match status" value="2"/>
</dbReference>
<dbReference type="PANTHER" id="PTHR35399:SF4">
    <property type="entry name" value="MEMBRANE PROTEIN"/>
    <property type="match status" value="1"/>
</dbReference>